<dbReference type="OrthoDB" id="9762009at2"/>
<dbReference type="PANTHER" id="PTHR21248:SF22">
    <property type="entry name" value="PHOSPHOLIPASE D"/>
    <property type="match status" value="1"/>
</dbReference>
<evidence type="ECO:0000256" key="6">
    <source>
        <dbReference type="SAM" id="Phobius"/>
    </source>
</evidence>
<dbReference type="Pfam" id="PF13091">
    <property type="entry name" value="PLDc_2"/>
    <property type="match status" value="2"/>
</dbReference>
<dbReference type="Proteomes" id="UP000286997">
    <property type="component" value="Unassembled WGS sequence"/>
</dbReference>
<dbReference type="AlphaFoldDB" id="A0A437PC98"/>
<dbReference type="GO" id="GO:0016020">
    <property type="term" value="C:membrane"/>
    <property type="evidence" value="ECO:0007669"/>
    <property type="project" value="TreeGrafter"/>
</dbReference>
<dbReference type="Gene3D" id="3.30.870.10">
    <property type="entry name" value="Endonuclease Chain A"/>
    <property type="match status" value="2"/>
</dbReference>
<sequence>MEQAIYRWLGGLAQIPDDVLASLGLVFAAAVTLHALLNKREVAAAIGWIGLSWLSPLLGSSLYVMFGINRVTRRARRLPVVPLPPPDAPVPRPIAVPEPFLPLERSVDRITRLPLLGGNGVTLLRSGDETYPAMLAAIAAARESVALSTYIMRADRIGLAMLEALKDAQARGVEVCVLIDGIGSGYFFPRIHRLMRAAGIEAGLFMHSALPWRMPFLNLRTHKKLLIVDGRTGFVGGVNIGDENLVAQNPPEPVRDTHFRLEGPVVGQLMQAFARDWAFVMGRDLDGPRWFPAIEPGGDSLARVVTSGPDADIEKIEFVVLEAVATARTSIRLATPYFLPSEQLLTALCLAAYRGVTVDVVIPQASNHPVVDWATRAHVGPLLAAGVRIWLDRPPFDHSKLMVVDGTWSFVGSANWDSRSFRLNFELNVEFYDRTFAERLDGMIAGKMEARLTREALRSRRLPERLRDAFVRLLLPYL</sequence>
<keyword evidence="6" id="KW-1133">Transmembrane helix</keyword>
<dbReference type="InterPro" id="IPR001736">
    <property type="entry name" value="PLipase_D/transphosphatidylase"/>
</dbReference>
<comment type="subcellular location">
    <subcellularLocation>
        <location evidence="2">Secreted</location>
    </subcellularLocation>
</comment>
<name>A0A437PC98_9HYPH</name>
<evidence type="ECO:0000256" key="4">
    <source>
        <dbReference type="ARBA" id="ARBA00022525"/>
    </source>
</evidence>
<dbReference type="CDD" id="cd09157">
    <property type="entry name" value="PLDc_CLS_unchar2_1"/>
    <property type="match status" value="1"/>
</dbReference>
<feature type="transmembrane region" description="Helical" evidence="6">
    <location>
        <begin position="20"/>
        <end position="37"/>
    </location>
</feature>
<dbReference type="GO" id="GO:0005576">
    <property type="term" value="C:extracellular region"/>
    <property type="evidence" value="ECO:0007669"/>
    <property type="project" value="UniProtKB-SubCell"/>
</dbReference>
<keyword evidence="4" id="KW-0964">Secreted</keyword>
<dbReference type="PROSITE" id="PS50035">
    <property type="entry name" value="PLD"/>
    <property type="match status" value="2"/>
</dbReference>
<feature type="transmembrane region" description="Helical" evidence="6">
    <location>
        <begin position="43"/>
        <end position="68"/>
    </location>
</feature>
<comment type="caution">
    <text evidence="8">The sequence shown here is derived from an EMBL/GenBank/DDBJ whole genome shotgun (WGS) entry which is preliminary data.</text>
</comment>
<feature type="domain" description="PLD phosphodiesterase" evidence="7">
    <location>
        <begin position="217"/>
        <end position="244"/>
    </location>
</feature>
<evidence type="ECO:0000256" key="1">
    <source>
        <dbReference type="ARBA" id="ARBA00003145"/>
    </source>
</evidence>
<gene>
    <name evidence="8" type="ORF">EOE48_07865</name>
</gene>
<feature type="domain" description="PLD phosphodiesterase" evidence="7">
    <location>
        <begin position="393"/>
        <end position="420"/>
    </location>
</feature>
<dbReference type="CDD" id="cd09163">
    <property type="entry name" value="PLDc_CLS_unchar2_2"/>
    <property type="match status" value="1"/>
</dbReference>
<evidence type="ECO:0000259" key="7">
    <source>
        <dbReference type="PROSITE" id="PS50035"/>
    </source>
</evidence>
<accession>A0A437PC98</accession>
<dbReference type="GO" id="GO:0032049">
    <property type="term" value="P:cardiolipin biosynthetic process"/>
    <property type="evidence" value="ECO:0007669"/>
    <property type="project" value="UniProtKB-ARBA"/>
</dbReference>
<dbReference type="SMART" id="SM00155">
    <property type="entry name" value="PLDc"/>
    <property type="match status" value="2"/>
</dbReference>
<evidence type="ECO:0000256" key="3">
    <source>
        <dbReference type="ARBA" id="ARBA00018392"/>
    </source>
</evidence>
<dbReference type="PANTHER" id="PTHR21248">
    <property type="entry name" value="CARDIOLIPIN SYNTHASE"/>
    <property type="match status" value="1"/>
</dbReference>
<evidence type="ECO:0000313" key="8">
    <source>
        <dbReference type="EMBL" id="RVU19845.1"/>
    </source>
</evidence>
<protein>
    <recommendedName>
        <fullName evidence="3">Phospholipase D</fullName>
    </recommendedName>
    <alternativeName>
        <fullName evidence="5">Choline phosphatase</fullName>
    </alternativeName>
</protein>
<organism evidence="8 9">
    <name type="scientific">Methylobacterium oryzihabitans</name>
    <dbReference type="NCBI Taxonomy" id="2499852"/>
    <lineage>
        <taxon>Bacteria</taxon>
        <taxon>Pseudomonadati</taxon>
        <taxon>Pseudomonadota</taxon>
        <taxon>Alphaproteobacteria</taxon>
        <taxon>Hyphomicrobiales</taxon>
        <taxon>Methylobacteriaceae</taxon>
        <taxon>Methylobacterium</taxon>
    </lineage>
</organism>
<keyword evidence="6" id="KW-0472">Membrane</keyword>
<reference evidence="8 9" key="1">
    <citation type="submission" date="2019-01" db="EMBL/GenBank/DDBJ databases">
        <authorList>
            <person name="Chen W.-M."/>
        </authorList>
    </citation>
    <scope>NUCLEOTIDE SEQUENCE [LARGE SCALE GENOMIC DNA]</scope>
    <source>
        <strain evidence="8 9">TER-1</strain>
    </source>
</reference>
<keyword evidence="9" id="KW-1185">Reference proteome</keyword>
<dbReference type="GO" id="GO:0008808">
    <property type="term" value="F:cardiolipin synthase activity"/>
    <property type="evidence" value="ECO:0007669"/>
    <property type="project" value="TreeGrafter"/>
</dbReference>
<keyword evidence="6" id="KW-0812">Transmembrane</keyword>
<dbReference type="InterPro" id="IPR025202">
    <property type="entry name" value="PLD-like_dom"/>
</dbReference>
<comment type="function">
    <text evidence="1">Could be a virulence factor.</text>
</comment>
<dbReference type="RefSeq" id="WP_127728228.1">
    <property type="nucleotide sequence ID" value="NZ_SACP01000005.1"/>
</dbReference>
<evidence type="ECO:0000313" key="9">
    <source>
        <dbReference type="Proteomes" id="UP000286997"/>
    </source>
</evidence>
<dbReference type="SUPFAM" id="SSF56024">
    <property type="entry name" value="Phospholipase D/nuclease"/>
    <property type="match status" value="2"/>
</dbReference>
<evidence type="ECO:0000256" key="5">
    <source>
        <dbReference type="ARBA" id="ARBA00029594"/>
    </source>
</evidence>
<proteinExistence type="predicted"/>
<dbReference type="EMBL" id="SACP01000005">
    <property type="protein sequence ID" value="RVU19845.1"/>
    <property type="molecule type" value="Genomic_DNA"/>
</dbReference>
<evidence type="ECO:0000256" key="2">
    <source>
        <dbReference type="ARBA" id="ARBA00004613"/>
    </source>
</evidence>